<evidence type="ECO:0000256" key="9">
    <source>
        <dbReference type="SAM" id="MobiDB-lite"/>
    </source>
</evidence>
<organism evidence="11 12">
    <name type="scientific">Drosophila ananassae</name>
    <name type="common">Fruit fly</name>
    <dbReference type="NCBI Taxonomy" id="7217"/>
    <lineage>
        <taxon>Eukaryota</taxon>
        <taxon>Metazoa</taxon>
        <taxon>Ecdysozoa</taxon>
        <taxon>Arthropoda</taxon>
        <taxon>Hexapoda</taxon>
        <taxon>Insecta</taxon>
        <taxon>Pterygota</taxon>
        <taxon>Neoptera</taxon>
        <taxon>Endopterygota</taxon>
        <taxon>Diptera</taxon>
        <taxon>Brachycera</taxon>
        <taxon>Muscomorpha</taxon>
        <taxon>Ephydroidea</taxon>
        <taxon>Drosophilidae</taxon>
        <taxon>Drosophila</taxon>
        <taxon>Sophophora</taxon>
    </lineage>
</organism>
<dbReference type="GO" id="GO:0005886">
    <property type="term" value="C:plasma membrane"/>
    <property type="evidence" value="ECO:0007669"/>
    <property type="project" value="GOC"/>
</dbReference>
<dbReference type="PROSITE" id="PS50304">
    <property type="entry name" value="TUDOR"/>
    <property type="match status" value="1"/>
</dbReference>
<dbReference type="OMA" id="DETVNGM"/>
<dbReference type="GO" id="GO:0072553">
    <property type="term" value="P:terminal button organization"/>
    <property type="evidence" value="ECO:0007669"/>
    <property type="project" value="EnsemblMetazoa"/>
</dbReference>
<dbReference type="GO" id="GO:0008345">
    <property type="term" value="P:larval locomotory behavior"/>
    <property type="evidence" value="ECO:0007669"/>
    <property type="project" value="EnsemblMetazoa"/>
</dbReference>
<accession>B3M4G9</accession>
<protein>
    <recommendedName>
        <fullName evidence="10">Tudor domain-containing protein</fullName>
    </recommendedName>
</protein>
<dbReference type="GO" id="GO:0015030">
    <property type="term" value="C:Cajal body"/>
    <property type="evidence" value="ECO:0007669"/>
    <property type="project" value="UniProtKB-SubCell"/>
</dbReference>
<dbReference type="EMBL" id="CH902618">
    <property type="protein sequence ID" value="EDV40463.1"/>
    <property type="molecule type" value="Genomic_DNA"/>
</dbReference>
<dbReference type="InterPro" id="IPR040424">
    <property type="entry name" value="Smn1"/>
</dbReference>
<gene>
    <name evidence="11" type="primary">Dana\GF10520</name>
    <name evidence="11" type="synonym">dana_GLEANR_10474</name>
    <name evidence="11" type="ORF">GF10520</name>
</gene>
<dbReference type="GO" id="GO:0000387">
    <property type="term" value="P:spliceosomal snRNP assembly"/>
    <property type="evidence" value="ECO:0007669"/>
    <property type="project" value="EnsemblMetazoa"/>
</dbReference>
<dbReference type="Pfam" id="PF06003">
    <property type="entry name" value="SMN_Tudor"/>
    <property type="match status" value="1"/>
</dbReference>
<dbReference type="CDD" id="cd22852">
    <property type="entry name" value="SMN_C"/>
    <property type="match status" value="1"/>
</dbReference>
<dbReference type="GO" id="GO:0051276">
    <property type="term" value="P:chromosome organization"/>
    <property type="evidence" value="ECO:0007669"/>
    <property type="project" value="EnsemblMetazoa"/>
</dbReference>
<evidence type="ECO:0000256" key="6">
    <source>
        <dbReference type="ARBA" id="ARBA00023187"/>
    </source>
</evidence>
<dbReference type="GeneID" id="6493390"/>
<keyword evidence="7" id="KW-0539">Nucleus</keyword>
<feature type="compositionally biased region" description="Gly residues" evidence="9">
    <location>
        <begin position="168"/>
        <end position="184"/>
    </location>
</feature>
<evidence type="ECO:0000256" key="7">
    <source>
        <dbReference type="ARBA" id="ARBA00023242"/>
    </source>
</evidence>
<dbReference type="GO" id="GO:0032797">
    <property type="term" value="C:SMN complex"/>
    <property type="evidence" value="ECO:0007669"/>
    <property type="project" value="EnsemblMetazoa"/>
</dbReference>
<dbReference type="SMR" id="B3M4G9"/>
<dbReference type="InterPro" id="IPR010304">
    <property type="entry name" value="SMN_Tudor"/>
</dbReference>
<dbReference type="InterPro" id="IPR047298">
    <property type="entry name" value="Tudor_SMN_eumet"/>
</dbReference>
<feature type="compositionally biased region" description="Basic and acidic residues" evidence="9">
    <location>
        <begin position="37"/>
        <end position="50"/>
    </location>
</feature>
<dbReference type="GO" id="GO:0060079">
    <property type="term" value="P:excitatory postsynaptic potential"/>
    <property type="evidence" value="ECO:0007669"/>
    <property type="project" value="EnsemblMetazoa"/>
</dbReference>
<dbReference type="GO" id="GO:0071254">
    <property type="term" value="C:cytoplasmic U snRNP body"/>
    <property type="evidence" value="ECO:0007669"/>
    <property type="project" value="EnsemblMetazoa"/>
</dbReference>
<dbReference type="AlphaFoldDB" id="B3M4G9"/>
<dbReference type="Pfam" id="PF20636">
    <property type="entry name" value="SMN_G2-BD"/>
    <property type="match status" value="1"/>
</dbReference>
<evidence type="ECO:0000313" key="12">
    <source>
        <dbReference type="Proteomes" id="UP000007801"/>
    </source>
</evidence>
<reference evidence="11 12" key="1">
    <citation type="journal article" date="2007" name="Nature">
        <title>Evolution of genes and genomes on the Drosophila phylogeny.</title>
        <authorList>
            <consortium name="Drosophila 12 Genomes Consortium"/>
            <person name="Clark A.G."/>
            <person name="Eisen M.B."/>
            <person name="Smith D.R."/>
            <person name="Bergman C.M."/>
            <person name="Oliver B."/>
            <person name="Markow T.A."/>
            <person name="Kaufman T.C."/>
            <person name="Kellis M."/>
            <person name="Gelbart W."/>
            <person name="Iyer V.N."/>
            <person name="Pollard D.A."/>
            <person name="Sackton T.B."/>
            <person name="Larracuente A.M."/>
            <person name="Singh N.D."/>
            <person name="Abad J.P."/>
            <person name="Abt D.N."/>
            <person name="Adryan B."/>
            <person name="Aguade M."/>
            <person name="Akashi H."/>
            <person name="Anderson W.W."/>
            <person name="Aquadro C.F."/>
            <person name="Ardell D.H."/>
            <person name="Arguello R."/>
            <person name="Artieri C.G."/>
            <person name="Barbash D.A."/>
            <person name="Barker D."/>
            <person name="Barsanti P."/>
            <person name="Batterham P."/>
            <person name="Batzoglou S."/>
            <person name="Begun D."/>
            <person name="Bhutkar A."/>
            <person name="Blanco E."/>
            <person name="Bosak S.A."/>
            <person name="Bradley R.K."/>
            <person name="Brand A.D."/>
            <person name="Brent M.R."/>
            <person name="Brooks A.N."/>
            <person name="Brown R.H."/>
            <person name="Butlin R.K."/>
            <person name="Caggese C."/>
            <person name="Calvi B.R."/>
            <person name="Bernardo de Carvalho A."/>
            <person name="Caspi A."/>
            <person name="Castrezana S."/>
            <person name="Celniker S.E."/>
            <person name="Chang J.L."/>
            <person name="Chapple C."/>
            <person name="Chatterji S."/>
            <person name="Chinwalla A."/>
            <person name="Civetta A."/>
            <person name="Clifton S.W."/>
            <person name="Comeron J.M."/>
            <person name="Costello J.C."/>
            <person name="Coyne J.A."/>
            <person name="Daub J."/>
            <person name="David R.G."/>
            <person name="Delcher A.L."/>
            <person name="Delehaunty K."/>
            <person name="Do C.B."/>
            <person name="Ebling H."/>
            <person name="Edwards K."/>
            <person name="Eickbush T."/>
            <person name="Evans J.D."/>
            <person name="Filipski A."/>
            <person name="Findeiss S."/>
            <person name="Freyhult E."/>
            <person name="Fulton L."/>
            <person name="Fulton R."/>
            <person name="Garcia A.C."/>
            <person name="Gardiner A."/>
            <person name="Garfield D.A."/>
            <person name="Garvin B.E."/>
            <person name="Gibson G."/>
            <person name="Gilbert D."/>
            <person name="Gnerre S."/>
            <person name="Godfrey J."/>
            <person name="Good R."/>
            <person name="Gotea V."/>
            <person name="Gravely B."/>
            <person name="Greenberg A.J."/>
            <person name="Griffiths-Jones S."/>
            <person name="Gross S."/>
            <person name="Guigo R."/>
            <person name="Gustafson E.A."/>
            <person name="Haerty W."/>
            <person name="Hahn M.W."/>
            <person name="Halligan D.L."/>
            <person name="Halpern A.L."/>
            <person name="Halter G.M."/>
            <person name="Han M.V."/>
            <person name="Heger A."/>
            <person name="Hillier L."/>
            <person name="Hinrichs A.S."/>
            <person name="Holmes I."/>
            <person name="Hoskins R.A."/>
            <person name="Hubisz M.J."/>
            <person name="Hultmark D."/>
            <person name="Huntley M.A."/>
            <person name="Jaffe D.B."/>
            <person name="Jagadeeshan S."/>
            <person name="Jeck W.R."/>
            <person name="Johnson J."/>
            <person name="Jones C.D."/>
            <person name="Jordan W.C."/>
            <person name="Karpen G.H."/>
            <person name="Kataoka E."/>
            <person name="Keightley P.D."/>
            <person name="Kheradpour P."/>
            <person name="Kirkness E.F."/>
            <person name="Koerich L.B."/>
            <person name="Kristiansen K."/>
            <person name="Kudrna D."/>
            <person name="Kulathinal R.J."/>
            <person name="Kumar S."/>
            <person name="Kwok R."/>
            <person name="Lander E."/>
            <person name="Langley C.H."/>
            <person name="Lapoint R."/>
            <person name="Lazzaro B.P."/>
            <person name="Lee S.J."/>
            <person name="Levesque L."/>
            <person name="Li R."/>
            <person name="Lin C.F."/>
            <person name="Lin M.F."/>
            <person name="Lindblad-Toh K."/>
            <person name="Llopart A."/>
            <person name="Long M."/>
            <person name="Low L."/>
            <person name="Lozovsky E."/>
            <person name="Lu J."/>
            <person name="Luo M."/>
            <person name="Machado C.A."/>
            <person name="Makalowski W."/>
            <person name="Marzo M."/>
            <person name="Matsuda M."/>
            <person name="Matzkin L."/>
            <person name="McAllister B."/>
            <person name="McBride C.S."/>
            <person name="McKernan B."/>
            <person name="McKernan K."/>
            <person name="Mendez-Lago M."/>
            <person name="Minx P."/>
            <person name="Mollenhauer M.U."/>
            <person name="Montooth K."/>
            <person name="Mount S.M."/>
            <person name="Mu X."/>
            <person name="Myers E."/>
            <person name="Negre B."/>
            <person name="Newfeld S."/>
            <person name="Nielsen R."/>
            <person name="Noor M.A."/>
            <person name="O'Grady P."/>
            <person name="Pachter L."/>
            <person name="Papaceit M."/>
            <person name="Parisi M.J."/>
            <person name="Parisi M."/>
            <person name="Parts L."/>
            <person name="Pedersen J.S."/>
            <person name="Pesole G."/>
            <person name="Phillippy A.M."/>
            <person name="Ponting C.P."/>
            <person name="Pop M."/>
            <person name="Porcelli D."/>
            <person name="Powell J.R."/>
            <person name="Prohaska S."/>
            <person name="Pruitt K."/>
            <person name="Puig M."/>
            <person name="Quesneville H."/>
            <person name="Ram K.R."/>
            <person name="Rand D."/>
            <person name="Rasmussen M.D."/>
            <person name="Reed L.K."/>
            <person name="Reenan R."/>
            <person name="Reily A."/>
            <person name="Remington K.A."/>
            <person name="Rieger T.T."/>
            <person name="Ritchie M.G."/>
            <person name="Robin C."/>
            <person name="Rogers Y.H."/>
            <person name="Rohde C."/>
            <person name="Rozas J."/>
            <person name="Rubenfield M.J."/>
            <person name="Ruiz A."/>
            <person name="Russo S."/>
            <person name="Salzberg S.L."/>
            <person name="Sanchez-Gracia A."/>
            <person name="Saranga D.J."/>
            <person name="Sato H."/>
            <person name="Schaeffer S.W."/>
            <person name="Schatz M.C."/>
            <person name="Schlenke T."/>
            <person name="Schwartz R."/>
            <person name="Segarra C."/>
            <person name="Singh R.S."/>
            <person name="Sirot L."/>
            <person name="Sirota M."/>
            <person name="Sisneros N.B."/>
            <person name="Smith C.D."/>
            <person name="Smith T.F."/>
            <person name="Spieth J."/>
            <person name="Stage D.E."/>
            <person name="Stark A."/>
            <person name="Stephan W."/>
            <person name="Strausberg R.L."/>
            <person name="Strempel S."/>
            <person name="Sturgill D."/>
            <person name="Sutton G."/>
            <person name="Sutton G.G."/>
            <person name="Tao W."/>
            <person name="Teichmann S."/>
            <person name="Tobari Y.N."/>
            <person name="Tomimura Y."/>
            <person name="Tsolas J.M."/>
            <person name="Valente V.L."/>
            <person name="Venter E."/>
            <person name="Venter J.C."/>
            <person name="Vicario S."/>
            <person name="Vieira F.G."/>
            <person name="Vilella A.J."/>
            <person name="Villasante A."/>
            <person name="Walenz B."/>
            <person name="Wang J."/>
            <person name="Wasserman M."/>
            <person name="Watts T."/>
            <person name="Wilson D."/>
            <person name="Wilson R.K."/>
            <person name="Wing R.A."/>
            <person name="Wolfner M.F."/>
            <person name="Wong A."/>
            <person name="Wong G.K."/>
            <person name="Wu C.I."/>
            <person name="Wu G."/>
            <person name="Yamamoto D."/>
            <person name="Yang H.P."/>
            <person name="Yang S.P."/>
            <person name="Yorke J.A."/>
            <person name="Yoshida K."/>
            <person name="Zdobnov E."/>
            <person name="Zhang P."/>
            <person name="Zhang Y."/>
            <person name="Zimin A.V."/>
            <person name="Baldwin J."/>
            <person name="Abdouelleil A."/>
            <person name="Abdulkadir J."/>
            <person name="Abebe A."/>
            <person name="Abera B."/>
            <person name="Abreu J."/>
            <person name="Acer S.C."/>
            <person name="Aftuck L."/>
            <person name="Alexander A."/>
            <person name="An P."/>
            <person name="Anderson E."/>
            <person name="Anderson S."/>
            <person name="Arachi H."/>
            <person name="Azer M."/>
            <person name="Bachantsang P."/>
            <person name="Barry A."/>
            <person name="Bayul T."/>
            <person name="Berlin A."/>
            <person name="Bessette D."/>
            <person name="Bloom T."/>
            <person name="Blye J."/>
            <person name="Boguslavskiy L."/>
            <person name="Bonnet C."/>
            <person name="Boukhgalter B."/>
            <person name="Bourzgui I."/>
            <person name="Brown A."/>
            <person name="Cahill P."/>
            <person name="Channer S."/>
            <person name="Cheshatsang Y."/>
            <person name="Chuda L."/>
            <person name="Citroen M."/>
            <person name="Collymore A."/>
            <person name="Cooke P."/>
            <person name="Costello M."/>
            <person name="D'Aco K."/>
            <person name="Daza R."/>
            <person name="De Haan G."/>
            <person name="DeGray S."/>
            <person name="DeMaso C."/>
            <person name="Dhargay N."/>
            <person name="Dooley K."/>
            <person name="Dooley E."/>
            <person name="Doricent M."/>
            <person name="Dorje P."/>
            <person name="Dorjee K."/>
            <person name="Dupes A."/>
            <person name="Elong R."/>
            <person name="Falk J."/>
            <person name="Farina A."/>
            <person name="Faro S."/>
            <person name="Ferguson D."/>
            <person name="Fisher S."/>
            <person name="Foley C.D."/>
            <person name="Franke A."/>
            <person name="Friedrich D."/>
            <person name="Gadbois L."/>
            <person name="Gearin G."/>
            <person name="Gearin C.R."/>
            <person name="Giannoukos G."/>
            <person name="Goode T."/>
            <person name="Graham J."/>
            <person name="Grandbois E."/>
            <person name="Grewal S."/>
            <person name="Gyaltsen K."/>
            <person name="Hafez N."/>
            <person name="Hagos B."/>
            <person name="Hall J."/>
            <person name="Henson C."/>
            <person name="Hollinger A."/>
            <person name="Honan T."/>
            <person name="Huard M.D."/>
            <person name="Hughes L."/>
            <person name="Hurhula B."/>
            <person name="Husby M.E."/>
            <person name="Kamat A."/>
            <person name="Kanga B."/>
            <person name="Kashin S."/>
            <person name="Khazanovich D."/>
            <person name="Kisner P."/>
            <person name="Lance K."/>
            <person name="Lara M."/>
            <person name="Lee W."/>
            <person name="Lennon N."/>
            <person name="Letendre F."/>
            <person name="LeVine R."/>
            <person name="Lipovsky A."/>
            <person name="Liu X."/>
            <person name="Liu J."/>
            <person name="Liu S."/>
            <person name="Lokyitsang T."/>
            <person name="Lokyitsang Y."/>
            <person name="Lubonja R."/>
            <person name="Lui A."/>
            <person name="MacDonald P."/>
            <person name="Magnisalis V."/>
            <person name="Maru K."/>
            <person name="Matthews C."/>
            <person name="McCusker W."/>
            <person name="McDonough S."/>
            <person name="Mehta T."/>
            <person name="Meldrim J."/>
            <person name="Meneus L."/>
            <person name="Mihai O."/>
            <person name="Mihalev A."/>
            <person name="Mihova T."/>
            <person name="Mittelman R."/>
            <person name="Mlenga V."/>
            <person name="Montmayeur A."/>
            <person name="Mulrain L."/>
            <person name="Navidi A."/>
            <person name="Naylor J."/>
            <person name="Negash T."/>
            <person name="Nguyen T."/>
            <person name="Nguyen N."/>
            <person name="Nicol R."/>
            <person name="Norbu C."/>
            <person name="Norbu N."/>
            <person name="Novod N."/>
            <person name="O'Neill B."/>
            <person name="Osman S."/>
            <person name="Markiewicz E."/>
            <person name="Oyono O.L."/>
            <person name="Patti C."/>
            <person name="Phunkhang P."/>
            <person name="Pierre F."/>
            <person name="Priest M."/>
            <person name="Raghuraman S."/>
            <person name="Rege F."/>
            <person name="Reyes R."/>
            <person name="Rise C."/>
            <person name="Rogov P."/>
            <person name="Ross K."/>
            <person name="Ryan E."/>
            <person name="Settipalli S."/>
            <person name="Shea T."/>
            <person name="Sherpa N."/>
            <person name="Shi L."/>
            <person name="Shih D."/>
            <person name="Sparrow T."/>
            <person name="Spaulding J."/>
            <person name="Stalker J."/>
            <person name="Stange-Thomann N."/>
            <person name="Stavropoulos S."/>
            <person name="Stone C."/>
            <person name="Strader C."/>
            <person name="Tesfaye S."/>
            <person name="Thomson T."/>
            <person name="Thoulutsang Y."/>
            <person name="Thoulutsang D."/>
            <person name="Topham K."/>
            <person name="Topping I."/>
            <person name="Tsamla T."/>
            <person name="Vassiliev H."/>
            <person name="Vo A."/>
            <person name="Wangchuk T."/>
            <person name="Wangdi T."/>
            <person name="Weiand M."/>
            <person name="Wilkinson J."/>
            <person name="Wilson A."/>
            <person name="Yadav S."/>
            <person name="Young G."/>
            <person name="Yu Q."/>
            <person name="Zembek L."/>
            <person name="Zhong D."/>
            <person name="Zimmer A."/>
            <person name="Zwirko Z."/>
            <person name="Jaffe D.B."/>
            <person name="Alvarez P."/>
            <person name="Brockman W."/>
            <person name="Butler J."/>
            <person name="Chin C."/>
            <person name="Gnerre S."/>
            <person name="Grabherr M."/>
            <person name="Kleber M."/>
            <person name="Mauceli E."/>
            <person name="MacCallum I."/>
        </authorList>
    </citation>
    <scope>NUCLEOTIDE SEQUENCE [LARGE SCALE GENOMIC DNA]</scope>
    <source>
        <strain evidence="12">Tucson 14024-0371.13</strain>
    </source>
</reference>
<dbReference type="GO" id="GO:0051393">
    <property type="term" value="F:alpha-actinin binding"/>
    <property type="evidence" value="ECO:0007669"/>
    <property type="project" value="EnsemblMetazoa"/>
</dbReference>
<dbReference type="GO" id="GO:0035149">
    <property type="term" value="P:lumen formation, open tracheal system"/>
    <property type="evidence" value="ECO:0007669"/>
    <property type="project" value="EnsemblMetazoa"/>
</dbReference>
<keyword evidence="5" id="KW-0507">mRNA processing</keyword>
<evidence type="ECO:0000256" key="1">
    <source>
        <dbReference type="ARBA" id="ARBA00004216"/>
    </source>
</evidence>
<dbReference type="Pfam" id="PF20635">
    <property type="entry name" value="SMN_YG-box"/>
    <property type="match status" value="1"/>
</dbReference>
<evidence type="ECO:0000256" key="8">
    <source>
        <dbReference type="ARBA" id="ARBA00034695"/>
    </source>
</evidence>
<dbReference type="GO" id="GO:0042802">
    <property type="term" value="F:identical protein binding"/>
    <property type="evidence" value="ECO:0007669"/>
    <property type="project" value="EnsemblMetazoa"/>
</dbReference>
<evidence type="ECO:0000256" key="5">
    <source>
        <dbReference type="ARBA" id="ARBA00022664"/>
    </source>
</evidence>
<dbReference type="GO" id="GO:0031594">
    <property type="term" value="C:neuromuscular junction"/>
    <property type="evidence" value="ECO:0007669"/>
    <property type="project" value="EnsemblMetazoa"/>
</dbReference>
<dbReference type="GO" id="GO:0098794">
    <property type="term" value="C:postsynapse"/>
    <property type="evidence" value="ECO:0007669"/>
    <property type="project" value="GOC"/>
</dbReference>
<dbReference type="FunCoup" id="B3M4G9">
    <property type="interactions" value="782"/>
</dbReference>
<proteinExistence type="inferred from homology"/>
<dbReference type="PANTHER" id="PTHR39267">
    <property type="entry name" value="SURVIVAL MOTOR NEURON-LIKE PROTEIN 1"/>
    <property type="match status" value="1"/>
</dbReference>
<dbReference type="STRING" id="7217.B3M4G9"/>
<dbReference type="GO" id="GO:0097113">
    <property type="term" value="P:AMPA glutamate receptor clustering"/>
    <property type="evidence" value="ECO:0007669"/>
    <property type="project" value="EnsemblMetazoa"/>
</dbReference>
<dbReference type="PhylomeDB" id="B3M4G9"/>
<dbReference type="GO" id="GO:0097504">
    <property type="term" value="C:Gemini of Cajal bodies"/>
    <property type="evidence" value="ECO:0007669"/>
    <property type="project" value="UniProtKB-SubCell"/>
</dbReference>
<evidence type="ECO:0000256" key="2">
    <source>
        <dbReference type="ARBA" id="ARBA00004408"/>
    </source>
</evidence>
<comment type="subcellular location">
    <subcellularLocation>
        <location evidence="1">Cytoplasm</location>
        <location evidence="1">Myofibril</location>
        <location evidence="1">Sarcomere</location>
        <location evidence="1">Z line</location>
    </subcellularLocation>
    <subcellularLocation>
        <location evidence="2">Nucleus</location>
        <location evidence="2">Cajal body</location>
    </subcellularLocation>
    <subcellularLocation>
        <location evidence="8">Nucleus</location>
        <location evidence="8">Gem</location>
    </subcellularLocation>
</comment>
<dbReference type="GO" id="GO:0033962">
    <property type="term" value="P:P-body assembly"/>
    <property type="evidence" value="ECO:0007669"/>
    <property type="project" value="EnsemblMetazoa"/>
</dbReference>
<dbReference type="GO" id="GO:0048601">
    <property type="term" value="P:oocyte morphogenesis"/>
    <property type="evidence" value="ECO:0007669"/>
    <property type="project" value="EnsemblMetazoa"/>
</dbReference>
<dbReference type="GO" id="GO:0048863">
    <property type="term" value="P:stem cell differentiation"/>
    <property type="evidence" value="ECO:0007669"/>
    <property type="project" value="EnsemblMetazoa"/>
</dbReference>
<dbReference type="GO" id="GO:0045887">
    <property type="term" value="P:positive regulation of synaptic assembly at neuromuscular junction"/>
    <property type="evidence" value="ECO:0007669"/>
    <property type="project" value="EnsemblMetazoa"/>
</dbReference>
<dbReference type="PANTHER" id="PTHR39267:SF1">
    <property type="entry name" value="SURVIVAL MOTOR NEURON PROTEIN"/>
    <property type="match status" value="1"/>
</dbReference>
<dbReference type="GO" id="GO:0002164">
    <property type="term" value="P:larval development"/>
    <property type="evidence" value="ECO:0007669"/>
    <property type="project" value="EnsemblMetazoa"/>
</dbReference>
<feature type="region of interest" description="Disordered" evidence="9">
    <location>
        <begin position="136"/>
        <end position="188"/>
    </location>
</feature>
<dbReference type="SUPFAM" id="SSF63748">
    <property type="entry name" value="Tudor/PWWP/MBT"/>
    <property type="match status" value="1"/>
</dbReference>
<sequence length="243" mass="25991">MTDQANPNNAVWDDSLLVKTYDESVGLLREALARRLADSTNKHEEEKTAAADDAADDANEPVQLESEPLVFKVGDYARATYTVDGLDYEGAVVSVNDKNGTCVIRFLGYENEQEVLLSDLLPSWGKTVRREQFLSAKEEAGEEQQPVVSRSKAASSSTSQPKKASGKKSGGGRASSSGGSGLAGGPVMPPMPLVPPMFASPAEGAEQDFVAMLTAWYMSGYYTGLYQGKKEANAGAKKKTPKK</sequence>
<dbReference type="GO" id="GO:0030018">
    <property type="term" value="C:Z disc"/>
    <property type="evidence" value="ECO:0007669"/>
    <property type="project" value="UniProtKB-SubCell"/>
</dbReference>
<dbReference type="InterPro" id="IPR002999">
    <property type="entry name" value="Tudor"/>
</dbReference>
<dbReference type="eggNOG" id="KOG4327">
    <property type="taxonomic scope" value="Eukaryota"/>
</dbReference>
<dbReference type="HOGENOM" id="CLU_077852_0_0_1"/>
<dbReference type="Gene3D" id="2.30.30.140">
    <property type="match status" value="1"/>
</dbReference>
<dbReference type="InParanoid" id="B3M4G9"/>
<dbReference type="GO" id="GO:0007274">
    <property type="term" value="P:neuromuscular synaptic transmission"/>
    <property type="evidence" value="ECO:0007669"/>
    <property type="project" value="EnsemblMetazoa"/>
</dbReference>
<dbReference type="CTD" id="39844"/>
<feature type="region of interest" description="Disordered" evidence="9">
    <location>
        <begin position="37"/>
        <end position="61"/>
    </location>
</feature>
<keyword evidence="12" id="KW-1185">Reference proteome</keyword>
<dbReference type="GO" id="GO:0009792">
    <property type="term" value="P:embryo development ending in birth or egg hatching"/>
    <property type="evidence" value="ECO:0007669"/>
    <property type="project" value="EnsemblMetazoa"/>
</dbReference>
<feature type="compositionally biased region" description="Low complexity" evidence="9">
    <location>
        <begin position="149"/>
        <end position="163"/>
    </location>
</feature>
<dbReference type="GO" id="GO:0045175">
    <property type="term" value="P:basal protein localization"/>
    <property type="evidence" value="ECO:0007669"/>
    <property type="project" value="EnsemblMetazoa"/>
</dbReference>
<dbReference type="Proteomes" id="UP000007801">
    <property type="component" value="Unassembled WGS sequence"/>
</dbReference>
<dbReference type="KEGG" id="dan:6493390"/>
<evidence type="ECO:0000256" key="4">
    <source>
        <dbReference type="ARBA" id="ARBA00022490"/>
    </source>
</evidence>
<evidence type="ECO:0000259" key="10">
    <source>
        <dbReference type="PROSITE" id="PS50304"/>
    </source>
</evidence>
<keyword evidence="6" id="KW-0508">mRNA splicing</keyword>
<dbReference type="InterPro" id="IPR047313">
    <property type="entry name" value="SMN_C"/>
</dbReference>
<comment type="similarity">
    <text evidence="3">Belongs to the SMN family.</text>
</comment>
<dbReference type="InterPro" id="IPR049481">
    <property type="entry name" value="SMN_G2-BD"/>
</dbReference>
<dbReference type="GO" id="GO:0072089">
    <property type="term" value="P:stem cell proliferation"/>
    <property type="evidence" value="ECO:0007669"/>
    <property type="project" value="EnsemblMetazoa"/>
</dbReference>
<name>B3M4G9_DROAN</name>
<dbReference type="GO" id="GO:0003723">
    <property type="term" value="F:RNA binding"/>
    <property type="evidence" value="ECO:0007669"/>
    <property type="project" value="InterPro"/>
</dbReference>
<evidence type="ECO:0000313" key="11">
    <source>
        <dbReference type="EMBL" id="EDV40463.1"/>
    </source>
</evidence>
<dbReference type="GO" id="GO:0032224">
    <property type="term" value="P:positive regulation of synaptic transmission, cholinergic"/>
    <property type="evidence" value="ECO:0007669"/>
    <property type="project" value="EnsemblMetazoa"/>
</dbReference>
<feature type="domain" description="Tudor" evidence="10">
    <location>
        <begin position="70"/>
        <end position="130"/>
    </location>
</feature>
<evidence type="ECO:0000256" key="3">
    <source>
        <dbReference type="ARBA" id="ARBA00005371"/>
    </source>
</evidence>
<dbReference type="GO" id="GO:0034718">
    <property type="term" value="C:SMN-Gemin2 complex"/>
    <property type="evidence" value="ECO:0007669"/>
    <property type="project" value="EnsemblMetazoa"/>
</dbReference>
<dbReference type="GO" id="GO:0007417">
    <property type="term" value="P:central nervous system development"/>
    <property type="evidence" value="ECO:0007669"/>
    <property type="project" value="EnsemblMetazoa"/>
</dbReference>
<keyword evidence="4" id="KW-0963">Cytoplasm</keyword>
<dbReference type="GO" id="GO:0034730">
    <property type="term" value="C:SmD-containing SMN-Sm protein complex"/>
    <property type="evidence" value="ECO:0007669"/>
    <property type="project" value="EnsemblMetazoa"/>
</dbReference>
<dbReference type="SMART" id="SM00333">
    <property type="entry name" value="TUDOR"/>
    <property type="match status" value="1"/>
</dbReference>
<dbReference type="GO" id="GO:0017145">
    <property type="term" value="P:stem cell division"/>
    <property type="evidence" value="ECO:0007669"/>
    <property type="project" value="EnsemblMetazoa"/>
</dbReference>
<dbReference type="GO" id="GO:0007528">
    <property type="term" value="P:neuromuscular junction development"/>
    <property type="evidence" value="ECO:0007669"/>
    <property type="project" value="EnsemblMetazoa"/>
</dbReference>
<dbReference type="GO" id="GO:1990194">
    <property type="term" value="P:cytoplasmic U snRNP body assembly"/>
    <property type="evidence" value="ECO:0007669"/>
    <property type="project" value="EnsemblMetazoa"/>
</dbReference>
<dbReference type="CDD" id="cd20398">
    <property type="entry name" value="Tudor_SMN"/>
    <property type="match status" value="1"/>
</dbReference>
<dbReference type="OrthoDB" id="197400at2759"/>